<organism evidence="1 2">
    <name type="scientific">Rotaria magnacalcarata</name>
    <dbReference type="NCBI Taxonomy" id="392030"/>
    <lineage>
        <taxon>Eukaryota</taxon>
        <taxon>Metazoa</taxon>
        <taxon>Spiralia</taxon>
        <taxon>Gnathifera</taxon>
        <taxon>Rotifera</taxon>
        <taxon>Eurotatoria</taxon>
        <taxon>Bdelloidea</taxon>
        <taxon>Philodinida</taxon>
        <taxon>Philodinidae</taxon>
        <taxon>Rotaria</taxon>
    </lineage>
</organism>
<sequence>MENIRNRVDVQLVKNKEQAQKLVNKPNFESFKIFSKNLIAIHMKKTKLRFDKPTYVGMSILEL</sequence>
<gene>
    <name evidence="1" type="ORF">OVN521_LOCUS30793</name>
</gene>
<dbReference type="EMBL" id="CAJOBG010012047">
    <property type="protein sequence ID" value="CAF4287317.1"/>
    <property type="molecule type" value="Genomic_DNA"/>
</dbReference>
<evidence type="ECO:0000313" key="2">
    <source>
        <dbReference type="Proteomes" id="UP000663866"/>
    </source>
</evidence>
<keyword evidence="2" id="KW-1185">Reference proteome</keyword>
<reference evidence="1" key="1">
    <citation type="submission" date="2021-02" db="EMBL/GenBank/DDBJ databases">
        <authorList>
            <person name="Nowell W R."/>
        </authorList>
    </citation>
    <scope>NUCLEOTIDE SEQUENCE</scope>
</reference>
<protein>
    <submittedName>
        <fullName evidence="1">Uncharacterized protein</fullName>
    </submittedName>
</protein>
<dbReference type="Proteomes" id="UP000663866">
    <property type="component" value="Unassembled WGS sequence"/>
</dbReference>
<evidence type="ECO:0000313" key="1">
    <source>
        <dbReference type="EMBL" id="CAF4287317.1"/>
    </source>
</evidence>
<dbReference type="AlphaFoldDB" id="A0A820H3W5"/>
<accession>A0A820H3W5</accession>
<comment type="caution">
    <text evidence="1">The sequence shown here is derived from an EMBL/GenBank/DDBJ whole genome shotgun (WGS) entry which is preliminary data.</text>
</comment>
<name>A0A820H3W5_9BILA</name>
<proteinExistence type="predicted"/>
<feature type="non-terminal residue" evidence="1">
    <location>
        <position position="63"/>
    </location>
</feature>
<feature type="non-terminal residue" evidence="1">
    <location>
        <position position="1"/>
    </location>
</feature>